<feature type="domain" description="Mo-dependent nitrogenase C-terminal" evidence="1">
    <location>
        <begin position="12"/>
        <end position="93"/>
    </location>
</feature>
<organism evidence="2">
    <name type="scientific">Leptolyngbya sp. NK1-12</name>
    <dbReference type="NCBI Taxonomy" id="2547451"/>
    <lineage>
        <taxon>Bacteria</taxon>
        <taxon>Bacillati</taxon>
        <taxon>Cyanobacteriota</taxon>
        <taxon>Cyanophyceae</taxon>
        <taxon>Leptolyngbyales</taxon>
        <taxon>Leptolyngbyaceae</taxon>
        <taxon>Leptolyngbya group</taxon>
        <taxon>Leptolyngbya</taxon>
    </lineage>
</organism>
<dbReference type="Pfam" id="PF06967">
    <property type="entry name" value="Mo-nitro_C"/>
    <property type="match status" value="1"/>
</dbReference>
<protein>
    <submittedName>
        <fullName evidence="2">Nitrogenase</fullName>
    </submittedName>
</protein>
<reference evidence="2" key="1">
    <citation type="submission" date="2020-05" db="EMBL/GenBank/DDBJ databases">
        <authorList>
            <person name="Zhu T."/>
            <person name="Keshari N."/>
            <person name="Lu X."/>
        </authorList>
    </citation>
    <scope>NUCLEOTIDE SEQUENCE</scope>
    <source>
        <strain evidence="2">NK1-12</strain>
    </source>
</reference>
<dbReference type="RefSeq" id="WP_316436770.1">
    <property type="nucleotide sequence ID" value="NZ_CP053587.1"/>
</dbReference>
<name>A0AA96WJL9_9CYAN</name>
<proteinExistence type="predicted"/>
<dbReference type="EMBL" id="CP053587">
    <property type="protein sequence ID" value="WNZ27142.1"/>
    <property type="molecule type" value="Genomic_DNA"/>
</dbReference>
<evidence type="ECO:0000313" key="2">
    <source>
        <dbReference type="EMBL" id="WNZ27142.1"/>
    </source>
</evidence>
<accession>A0AA96WJL9</accession>
<sequence>MNRSTFYPLSALLHPIRQRLEAIEISDPQTARSLCKLIPARCPFERQIKLFDYTLVRIPPLCKLNPFYDQIVNLRFKSLVYLADQCGEDVTLYF</sequence>
<dbReference type="AlphaFoldDB" id="A0AA96WJL9"/>
<evidence type="ECO:0000259" key="1">
    <source>
        <dbReference type="Pfam" id="PF06967"/>
    </source>
</evidence>
<gene>
    <name evidence="2" type="ORF">HJG54_29985</name>
</gene>
<dbReference type="InterPro" id="IPR009717">
    <property type="entry name" value="Mo-dep_Nase_C"/>
</dbReference>